<dbReference type="InterPro" id="IPR050649">
    <property type="entry name" value="Paired_Homeobox_TFs"/>
</dbReference>
<gene>
    <name evidence="7" type="primary">WBGene00102515</name>
</gene>
<dbReference type="GO" id="GO:0048665">
    <property type="term" value="P:neuron fate specification"/>
    <property type="evidence" value="ECO:0007669"/>
    <property type="project" value="EnsemblMetazoa"/>
</dbReference>
<dbReference type="GO" id="GO:0000981">
    <property type="term" value="F:DNA-binding transcription factor activity, RNA polymerase II-specific"/>
    <property type="evidence" value="ECO:0000318"/>
    <property type="project" value="GO_Central"/>
</dbReference>
<dbReference type="InterPro" id="IPR017970">
    <property type="entry name" value="Homeobox_CS"/>
</dbReference>
<dbReference type="InterPro" id="IPR001356">
    <property type="entry name" value="HD"/>
</dbReference>
<dbReference type="AlphaFoldDB" id="A0A2A6C1B1"/>
<keyword evidence="8" id="KW-1185">Reference proteome</keyword>
<dbReference type="Proteomes" id="UP000005239">
    <property type="component" value="Unassembled WGS sequence"/>
</dbReference>
<evidence type="ECO:0000313" key="7">
    <source>
        <dbReference type="EnsemblMetazoa" id="PPA12961.1"/>
    </source>
</evidence>
<evidence type="ECO:0000256" key="6">
    <source>
        <dbReference type="RuleBase" id="RU000682"/>
    </source>
</evidence>
<dbReference type="PROSITE" id="PS50071">
    <property type="entry name" value="HOMEOBOX_2"/>
    <property type="match status" value="1"/>
</dbReference>
<accession>A0A2A6C1B1</accession>
<dbReference type="Gene3D" id="1.10.10.60">
    <property type="entry name" value="Homeodomain-like"/>
    <property type="match status" value="1"/>
</dbReference>
<dbReference type="InterPro" id="IPR009057">
    <property type="entry name" value="Homeodomain-like_sf"/>
</dbReference>
<keyword evidence="4 5" id="KW-0539">Nucleus</keyword>
<dbReference type="FunFam" id="1.10.10.60:FF:000679">
    <property type="entry name" value="Homeobox protein aristaless"/>
    <property type="match status" value="1"/>
</dbReference>
<evidence type="ECO:0000256" key="3">
    <source>
        <dbReference type="ARBA" id="ARBA00023155"/>
    </source>
</evidence>
<accession>A0A8R1YC49</accession>
<dbReference type="PROSITE" id="PS00027">
    <property type="entry name" value="HOMEOBOX_1"/>
    <property type="match status" value="1"/>
</dbReference>
<dbReference type="GO" id="GO:0050808">
    <property type="term" value="P:synapse organization"/>
    <property type="evidence" value="ECO:0007669"/>
    <property type="project" value="EnsemblMetazoa"/>
</dbReference>
<dbReference type="GO" id="GO:0005634">
    <property type="term" value="C:nucleus"/>
    <property type="evidence" value="ECO:0000318"/>
    <property type="project" value="GO_Central"/>
</dbReference>
<dbReference type="GO" id="GO:0008345">
    <property type="term" value="P:larval locomotory behavior"/>
    <property type="evidence" value="ECO:0007669"/>
    <property type="project" value="EnsemblMetazoa"/>
</dbReference>
<dbReference type="Pfam" id="PF00046">
    <property type="entry name" value="Homeodomain"/>
    <property type="match status" value="1"/>
</dbReference>
<evidence type="ECO:0000256" key="4">
    <source>
        <dbReference type="ARBA" id="ARBA00023242"/>
    </source>
</evidence>
<proteinExistence type="predicted"/>
<reference evidence="7" key="2">
    <citation type="submission" date="2022-06" db="UniProtKB">
        <authorList>
            <consortium name="EnsemblMetazoa"/>
        </authorList>
    </citation>
    <scope>IDENTIFICATION</scope>
    <source>
        <strain evidence="7">PS312</strain>
    </source>
</reference>
<dbReference type="SMART" id="SM00389">
    <property type="entry name" value="HOX"/>
    <property type="match status" value="1"/>
</dbReference>
<keyword evidence="3 5" id="KW-0371">Homeobox</keyword>
<dbReference type="OrthoDB" id="6159439at2759"/>
<dbReference type="GO" id="GO:0000977">
    <property type="term" value="F:RNA polymerase II transcription regulatory region sequence-specific DNA binding"/>
    <property type="evidence" value="ECO:0000318"/>
    <property type="project" value="GO_Central"/>
</dbReference>
<dbReference type="CDD" id="cd00086">
    <property type="entry name" value="homeodomain"/>
    <property type="match status" value="1"/>
</dbReference>
<comment type="subcellular location">
    <subcellularLocation>
        <location evidence="1 5 6">Nucleus</location>
    </subcellularLocation>
</comment>
<dbReference type="GO" id="GO:0007411">
    <property type="term" value="P:axon guidance"/>
    <property type="evidence" value="ECO:0007669"/>
    <property type="project" value="EnsemblMetazoa"/>
</dbReference>
<organism evidence="7 8">
    <name type="scientific">Pristionchus pacificus</name>
    <name type="common">Parasitic nematode worm</name>
    <dbReference type="NCBI Taxonomy" id="54126"/>
    <lineage>
        <taxon>Eukaryota</taxon>
        <taxon>Metazoa</taxon>
        <taxon>Ecdysozoa</taxon>
        <taxon>Nematoda</taxon>
        <taxon>Chromadorea</taxon>
        <taxon>Rhabditida</taxon>
        <taxon>Rhabditina</taxon>
        <taxon>Diplogasteromorpha</taxon>
        <taxon>Diplogasteroidea</taxon>
        <taxon>Neodiplogasteridae</taxon>
        <taxon>Pristionchus</taxon>
    </lineage>
</organism>
<dbReference type="PANTHER" id="PTHR24329:SF543">
    <property type="entry name" value="FI01017P-RELATED"/>
    <property type="match status" value="1"/>
</dbReference>
<protein>
    <submittedName>
        <fullName evidence="7">Unc-42</fullName>
    </submittedName>
</protein>
<dbReference type="GO" id="GO:0006357">
    <property type="term" value="P:regulation of transcription by RNA polymerase II"/>
    <property type="evidence" value="ECO:0000318"/>
    <property type="project" value="GO_Central"/>
</dbReference>
<dbReference type="GO" id="GO:0048666">
    <property type="term" value="P:neuron development"/>
    <property type="evidence" value="ECO:0000318"/>
    <property type="project" value="GO_Central"/>
</dbReference>
<reference evidence="8" key="1">
    <citation type="journal article" date="2008" name="Nat. Genet.">
        <title>The Pristionchus pacificus genome provides a unique perspective on nematode lifestyle and parasitism.</title>
        <authorList>
            <person name="Dieterich C."/>
            <person name="Clifton S.W."/>
            <person name="Schuster L.N."/>
            <person name="Chinwalla A."/>
            <person name="Delehaunty K."/>
            <person name="Dinkelacker I."/>
            <person name="Fulton L."/>
            <person name="Fulton R."/>
            <person name="Godfrey J."/>
            <person name="Minx P."/>
            <person name="Mitreva M."/>
            <person name="Roeseler W."/>
            <person name="Tian H."/>
            <person name="Witte H."/>
            <person name="Yang S.P."/>
            <person name="Wilson R.K."/>
            <person name="Sommer R.J."/>
        </authorList>
    </citation>
    <scope>NUCLEOTIDE SEQUENCE [LARGE SCALE GENOMIC DNA]</scope>
    <source>
        <strain evidence="8">PS312</strain>
    </source>
</reference>
<evidence type="ECO:0000313" key="8">
    <source>
        <dbReference type="Proteomes" id="UP000005239"/>
    </source>
</evidence>
<feature type="DNA-binding region" description="Homeobox" evidence="5">
    <location>
        <begin position="88"/>
        <end position="147"/>
    </location>
</feature>
<evidence type="ECO:0000256" key="2">
    <source>
        <dbReference type="ARBA" id="ARBA00023125"/>
    </source>
</evidence>
<dbReference type="PANTHER" id="PTHR24329">
    <property type="entry name" value="HOMEOBOX PROTEIN ARISTALESS"/>
    <property type="match status" value="1"/>
</dbReference>
<evidence type="ECO:0000256" key="5">
    <source>
        <dbReference type="PROSITE-ProRule" id="PRU00108"/>
    </source>
</evidence>
<name>A0A2A6C1B1_PRIPA</name>
<dbReference type="EnsemblMetazoa" id="PPA12961.1">
    <property type="protein sequence ID" value="PPA12961.1"/>
    <property type="gene ID" value="WBGene00102515"/>
</dbReference>
<dbReference type="SUPFAM" id="SSF46689">
    <property type="entry name" value="Homeodomain-like"/>
    <property type="match status" value="1"/>
</dbReference>
<sequence length="256" mass="28470">MDSPNTVSQEAKAKGLLEATVPTIDFTAYYSTSLDPTISASLRPLADSSSDTGAFKSIKPIKTEGNVASVFGTGLGGGGMPQTPASYRRRHRTTFTQEQLAQLDEAFQKSHYPDIYAREDLARKTNLNEARIQVWFQNRRAKHRKQEKQIQKYDNISLPHAAFLSPSQAGIRPAMYPQTIQARTDFWYPYPRQMTYGTPPYSTAAAFNPSLANPISSFSEDEYFKNFKMASQITYPSAEPTEATDASQNAPKGFAN</sequence>
<keyword evidence="2 5" id="KW-0238">DNA-binding</keyword>
<dbReference type="GO" id="GO:0045944">
    <property type="term" value="P:positive regulation of transcription by RNA polymerase II"/>
    <property type="evidence" value="ECO:0007669"/>
    <property type="project" value="EnsemblMetazoa"/>
</dbReference>
<evidence type="ECO:0000256" key="1">
    <source>
        <dbReference type="ARBA" id="ARBA00004123"/>
    </source>
</evidence>